<evidence type="ECO:0000256" key="1">
    <source>
        <dbReference type="SAM" id="MobiDB-lite"/>
    </source>
</evidence>
<feature type="compositionally biased region" description="Low complexity" evidence="1">
    <location>
        <begin position="96"/>
        <end position="115"/>
    </location>
</feature>
<sequence length="306" mass="33370">MESTYPHFKFANNGWKLDYLASNTYPAWRKGKLDDSGRWKQKKGKGVKMEEDDDNDEDDDSLDEIGRKRKAWAFKSEEAGPEKWFKGNHEVEDDNTVSTSTTSLSPPASDTSASSFEPCTEDVMIPPHPDSLCASTERDTDQHGGNAIIPIDPLAALALAASKVRDIPLLPLLDTSQESPSGCTSSNDAMLNTKPILELQYAVLPAVTPTLSMIPAKVDSAPVVSANQSAKGGGKVKMRLGPAKNGRNLCAHRWCKQVQSSGSTEEFQKYYNGLTAAQRMEYDNEAIALATSSTWDAKSICNGTLY</sequence>
<organism evidence="2 3">
    <name type="scientific">Pisolithus microcarpus 441</name>
    <dbReference type="NCBI Taxonomy" id="765257"/>
    <lineage>
        <taxon>Eukaryota</taxon>
        <taxon>Fungi</taxon>
        <taxon>Dikarya</taxon>
        <taxon>Basidiomycota</taxon>
        <taxon>Agaricomycotina</taxon>
        <taxon>Agaricomycetes</taxon>
        <taxon>Agaricomycetidae</taxon>
        <taxon>Boletales</taxon>
        <taxon>Sclerodermatineae</taxon>
        <taxon>Pisolithaceae</taxon>
        <taxon>Pisolithus</taxon>
    </lineage>
</organism>
<feature type="compositionally biased region" description="Acidic residues" evidence="1">
    <location>
        <begin position="50"/>
        <end position="63"/>
    </location>
</feature>
<feature type="region of interest" description="Disordered" evidence="1">
    <location>
        <begin position="82"/>
        <end position="127"/>
    </location>
</feature>
<reference evidence="3" key="2">
    <citation type="submission" date="2015-01" db="EMBL/GenBank/DDBJ databases">
        <title>Evolutionary Origins and Diversification of the Mycorrhizal Mutualists.</title>
        <authorList>
            <consortium name="DOE Joint Genome Institute"/>
            <consortium name="Mycorrhizal Genomics Consortium"/>
            <person name="Kohler A."/>
            <person name="Kuo A."/>
            <person name="Nagy L.G."/>
            <person name="Floudas D."/>
            <person name="Copeland A."/>
            <person name="Barry K.W."/>
            <person name="Cichocki N."/>
            <person name="Veneault-Fourrey C."/>
            <person name="LaButti K."/>
            <person name="Lindquist E.A."/>
            <person name="Lipzen A."/>
            <person name="Lundell T."/>
            <person name="Morin E."/>
            <person name="Murat C."/>
            <person name="Riley R."/>
            <person name="Ohm R."/>
            <person name="Sun H."/>
            <person name="Tunlid A."/>
            <person name="Henrissat B."/>
            <person name="Grigoriev I.V."/>
            <person name="Hibbett D.S."/>
            <person name="Martin F."/>
        </authorList>
    </citation>
    <scope>NUCLEOTIDE SEQUENCE [LARGE SCALE GENOMIC DNA]</scope>
    <source>
        <strain evidence="3">441</strain>
    </source>
</reference>
<dbReference type="Proteomes" id="UP000054018">
    <property type="component" value="Unassembled WGS sequence"/>
</dbReference>
<dbReference type="AlphaFoldDB" id="A0A0C9XX26"/>
<accession>A0A0C9XX26</accession>
<evidence type="ECO:0000313" key="2">
    <source>
        <dbReference type="EMBL" id="KIK16995.1"/>
    </source>
</evidence>
<keyword evidence="3" id="KW-1185">Reference proteome</keyword>
<dbReference type="EMBL" id="KN833841">
    <property type="protein sequence ID" value="KIK16995.1"/>
    <property type="molecule type" value="Genomic_DNA"/>
</dbReference>
<dbReference type="HOGENOM" id="CLU_035442_0_0_1"/>
<dbReference type="STRING" id="765257.A0A0C9XX26"/>
<gene>
    <name evidence="2" type="ORF">PISMIDRAFT_15458</name>
</gene>
<reference evidence="2 3" key="1">
    <citation type="submission" date="2014-04" db="EMBL/GenBank/DDBJ databases">
        <authorList>
            <consortium name="DOE Joint Genome Institute"/>
            <person name="Kuo A."/>
            <person name="Kohler A."/>
            <person name="Costa M.D."/>
            <person name="Nagy L.G."/>
            <person name="Floudas D."/>
            <person name="Copeland A."/>
            <person name="Barry K.W."/>
            <person name="Cichocki N."/>
            <person name="Veneault-Fourrey C."/>
            <person name="LaButti K."/>
            <person name="Lindquist E.A."/>
            <person name="Lipzen A."/>
            <person name="Lundell T."/>
            <person name="Morin E."/>
            <person name="Murat C."/>
            <person name="Sun H."/>
            <person name="Tunlid A."/>
            <person name="Henrissat B."/>
            <person name="Grigoriev I.V."/>
            <person name="Hibbett D.S."/>
            <person name="Martin F."/>
            <person name="Nordberg H.P."/>
            <person name="Cantor M.N."/>
            <person name="Hua S.X."/>
        </authorList>
    </citation>
    <scope>NUCLEOTIDE SEQUENCE [LARGE SCALE GENOMIC DNA]</scope>
    <source>
        <strain evidence="2 3">441</strain>
    </source>
</reference>
<dbReference type="OrthoDB" id="2641888at2759"/>
<proteinExistence type="predicted"/>
<protein>
    <submittedName>
        <fullName evidence="2">Uncharacterized protein</fullName>
    </submittedName>
</protein>
<feature type="region of interest" description="Disordered" evidence="1">
    <location>
        <begin position="28"/>
        <end position="64"/>
    </location>
</feature>
<evidence type="ECO:0000313" key="3">
    <source>
        <dbReference type="Proteomes" id="UP000054018"/>
    </source>
</evidence>
<name>A0A0C9XX26_9AGAM</name>